<feature type="chain" id="PRO_5042514576" evidence="2">
    <location>
        <begin position="34"/>
        <end position="557"/>
    </location>
</feature>
<evidence type="ECO:0000256" key="1">
    <source>
        <dbReference type="SAM" id="Phobius"/>
    </source>
</evidence>
<dbReference type="Proteomes" id="UP001239445">
    <property type="component" value="Unassembled WGS sequence"/>
</dbReference>
<sequence length="557" mass="60790">MAHADAWLQAALVFSSTLLFVAVILCARATTWAQTASDNRRSLQWWMSVDVGTTILVVRVLQGLLTADSSIAISRSFMRLHWREMHKDGGLQLADLLALSPTTSLLGTIRIVFSGHLKSSTRMWAIARTLLTTLPWIAGVLLFARTSLITVFDTATVYDVTSGIGPFNASLVKPFLESLKAPGLEQTVIPYSYSSVIYNLIINPLFSTVADPTHCKQSEKDLECASYVLSGGLSFTAPWTPNGYPDHPLVKIGGVPTIQIEFQGRSESLPFGKSDCMRYGTNTTLIAAKLCLTTIGGSMGAGLFLCDGVEDGKCEADNSTPKITTTMSFARREATVLAARSNLTIMGVSNITSPDPIAITTADVAAYMSALSWLLDYPAANIPAASSIIEIFWSNKQDLNNSFADGILLQSFRSLLAFPVWLFNSNNYGNTNLSTKVLNPGLPPDFYTTAAVVAPVVKLQFDTTLLVIFICLQGIVLIALWISLMWLFWPWQTSTTVPPAISAFPVADFLFKASTLQVSDEHRDSLRRAETSKILQKASVARIYTDGEVRERVIRSD</sequence>
<feature type="transmembrane region" description="Helical" evidence="1">
    <location>
        <begin position="465"/>
        <end position="489"/>
    </location>
</feature>
<dbReference type="EMBL" id="MU839829">
    <property type="protein sequence ID" value="KAK1757960.1"/>
    <property type="molecule type" value="Genomic_DNA"/>
</dbReference>
<keyword evidence="1" id="KW-0812">Transmembrane</keyword>
<organism evidence="3 4">
    <name type="scientific">Echria macrotheca</name>
    <dbReference type="NCBI Taxonomy" id="438768"/>
    <lineage>
        <taxon>Eukaryota</taxon>
        <taxon>Fungi</taxon>
        <taxon>Dikarya</taxon>
        <taxon>Ascomycota</taxon>
        <taxon>Pezizomycotina</taxon>
        <taxon>Sordariomycetes</taxon>
        <taxon>Sordariomycetidae</taxon>
        <taxon>Sordariales</taxon>
        <taxon>Schizotheciaceae</taxon>
        <taxon>Echria</taxon>
    </lineage>
</organism>
<keyword evidence="2" id="KW-0732">Signal</keyword>
<feature type="signal peptide" evidence="2">
    <location>
        <begin position="1"/>
        <end position="33"/>
    </location>
</feature>
<keyword evidence="1" id="KW-1133">Transmembrane helix</keyword>
<feature type="transmembrane region" description="Helical" evidence="1">
    <location>
        <begin position="125"/>
        <end position="144"/>
    </location>
</feature>
<proteinExistence type="predicted"/>
<protein>
    <submittedName>
        <fullName evidence="3">Uncharacterized protein</fullName>
    </submittedName>
</protein>
<accession>A0AAJ0BHF0</accession>
<dbReference type="AlphaFoldDB" id="A0AAJ0BHF0"/>
<evidence type="ECO:0000313" key="3">
    <source>
        <dbReference type="EMBL" id="KAK1757960.1"/>
    </source>
</evidence>
<reference evidence="3" key="1">
    <citation type="submission" date="2023-06" db="EMBL/GenBank/DDBJ databases">
        <title>Genome-scale phylogeny and comparative genomics of the fungal order Sordariales.</title>
        <authorList>
            <consortium name="Lawrence Berkeley National Laboratory"/>
            <person name="Hensen N."/>
            <person name="Bonometti L."/>
            <person name="Westerberg I."/>
            <person name="Brannstrom I.O."/>
            <person name="Guillou S."/>
            <person name="Cros-Aarteil S."/>
            <person name="Calhoun S."/>
            <person name="Haridas S."/>
            <person name="Kuo A."/>
            <person name="Mondo S."/>
            <person name="Pangilinan J."/>
            <person name="Riley R."/>
            <person name="Labutti K."/>
            <person name="Andreopoulos B."/>
            <person name="Lipzen A."/>
            <person name="Chen C."/>
            <person name="Yanf M."/>
            <person name="Daum C."/>
            <person name="Ng V."/>
            <person name="Clum A."/>
            <person name="Steindorff A."/>
            <person name="Ohm R."/>
            <person name="Martin F."/>
            <person name="Silar P."/>
            <person name="Natvig D."/>
            <person name="Lalanne C."/>
            <person name="Gautier V."/>
            <person name="Ament-Velasquez S.L."/>
            <person name="Kruys A."/>
            <person name="Hutchinson M.I."/>
            <person name="Powell A.J."/>
            <person name="Barry K."/>
            <person name="Miller A.N."/>
            <person name="Grigoriev I.V."/>
            <person name="Debuchy R."/>
            <person name="Gladieux P."/>
            <person name="Thoren M.H."/>
            <person name="Johannesson H."/>
        </authorList>
    </citation>
    <scope>NUCLEOTIDE SEQUENCE</scope>
    <source>
        <strain evidence="3">PSN4</strain>
    </source>
</reference>
<name>A0AAJ0BHF0_9PEZI</name>
<keyword evidence="1" id="KW-0472">Membrane</keyword>
<keyword evidence="4" id="KW-1185">Reference proteome</keyword>
<evidence type="ECO:0000256" key="2">
    <source>
        <dbReference type="SAM" id="SignalP"/>
    </source>
</evidence>
<gene>
    <name evidence="3" type="ORF">QBC47DRAFT_295213</name>
</gene>
<comment type="caution">
    <text evidence="3">The sequence shown here is derived from an EMBL/GenBank/DDBJ whole genome shotgun (WGS) entry which is preliminary data.</text>
</comment>
<evidence type="ECO:0000313" key="4">
    <source>
        <dbReference type="Proteomes" id="UP001239445"/>
    </source>
</evidence>